<keyword evidence="5 10" id="KW-0862">Zinc</keyword>
<sequence>MPLEEDVVRIKKKLEKMMSKETTDAAVALDMLNQLRKLPMNLQVLTKTKIGVTVNQFRKSVKEDEVVNLAKSIIKGWKKFLSNDNNKGSSSSLNPSAQEEDSNSKDSMPASEPPTPAESSTPPDLSSDAAPRLRRMSSSAEVDDTSDPVRIKCRELLTKALQTPPEKEGCAPACELAAGIEQSIYNEFKNTEMKYKTRVRSRVANLRDSKNPKLREGVMYGFIPPERMASMTSEEMASDDLKKLREKFTKEAINDHQMAQQGGTETDFFKCGRCGKRRCQYNQVQTRSADEPMTTFVLCVSCGNRWKFC</sequence>
<dbReference type="InterPro" id="IPR017923">
    <property type="entry name" value="TFIIS_N"/>
</dbReference>
<dbReference type="SMART" id="SM00509">
    <property type="entry name" value="TFS2N"/>
    <property type="match status" value="1"/>
</dbReference>
<comment type="similarity">
    <text evidence="2 10">Belongs to the TFS-II family.</text>
</comment>
<name>X1Z7A6_CAPTE</name>
<dbReference type="PROSITE" id="PS51319">
    <property type="entry name" value="TFIIS_N"/>
    <property type="match status" value="1"/>
</dbReference>
<dbReference type="InterPro" id="IPR003618">
    <property type="entry name" value="TFIIS_cen_dom"/>
</dbReference>
<evidence type="ECO:0000313" key="16">
    <source>
        <dbReference type="Proteomes" id="UP000014760"/>
    </source>
</evidence>
<evidence type="ECO:0000259" key="14">
    <source>
        <dbReference type="PROSITE" id="PS51321"/>
    </source>
</evidence>
<comment type="function">
    <text evidence="7">Necessary for efficient RNA polymerase II transcription elongation past template-encoded arresting sites. The arresting sites in DNA have the property of trapping a certain fraction of elongating RNA polymerases that pass through, resulting in locked ternary complexes. Cleavage of the nascent transcript by S-II allows the resumption of elongation from the new 3'-terminus.</text>
</comment>
<comment type="subcellular location">
    <subcellularLocation>
        <location evidence="1 9 10">Nucleus</location>
    </subcellularLocation>
</comment>
<dbReference type="EnsemblMetazoa" id="CapteT155099">
    <property type="protein sequence ID" value="CapteP155099"/>
    <property type="gene ID" value="CapteG155099"/>
</dbReference>
<reference evidence="16" key="1">
    <citation type="submission" date="2012-12" db="EMBL/GenBank/DDBJ databases">
        <authorList>
            <person name="Hellsten U."/>
            <person name="Grimwood J."/>
            <person name="Chapman J.A."/>
            <person name="Shapiro H."/>
            <person name="Aerts A."/>
            <person name="Otillar R.P."/>
            <person name="Terry A.Y."/>
            <person name="Boore J.L."/>
            <person name="Simakov O."/>
            <person name="Marletaz F."/>
            <person name="Cho S.-J."/>
            <person name="Edsinger-Gonzales E."/>
            <person name="Havlak P."/>
            <person name="Kuo D.-H."/>
            <person name="Larsson T."/>
            <person name="Lv J."/>
            <person name="Arendt D."/>
            <person name="Savage R."/>
            <person name="Osoegawa K."/>
            <person name="de Jong P."/>
            <person name="Lindberg D.R."/>
            <person name="Seaver E.C."/>
            <person name="Weisblat D.A."/>
            <person name="Putnam N.H."/>
            <person name="Grigoriev I.V."/>
            <person name="Rokhsar D.S."/>
        </authorList>
    </citation>
    <scope>NUCLEOTIDE SEQUENCE</scope>
    <source>
        <strain evidence="16">I ESC-2004</strain>
    </source>
</reference>
<evidence type="ECO:0000256" key="7">
    <source>
        <dbReference type="ARBA" id="ARBA00025408"/>
    </source>
</evidence>
<feature type="domain" description="TFIIS N-terminal" evidence="13">
    <location>
        <begin position="5"/>
        <end position="84"/>
    </location>
</feature>
<dbReference type="InterPro" id="IPR035441">
    <property type="entry name" value="TFIIS/LEDGF_dom_sf"/>
</dbReference>
<feature type="compositionally biased region" description="Polar residues" evidence="11">
    <location>
        <begin position="84"/>
        <end position="97"/>
    </location>
</feature>
<organism evidence="15 16">
    <name type="scientific">Capitella teleta</name>
    <name type="common">Polychaete worm</name>
    <dbReference type="NCBI Taxonomy" id="283909"/>
    <lineage>
        <taxon>Eukaryota</taxon>
        <taxon>Metazoa</taxon>
        <taxon>Spiralia</taxon>
        <taxon>Lophotrochozoa</taxon>
        <taxon>Annelida</taxon>
        <taxon>Polychaeta</taxon>
        <taxon>Sedentaria</taxon>
        <taxon>Scolecida</taxon>
        <taxon>Capitellidae</taxon>
        <taxon>Capitella</taxon>
    </lineage>
</organism>
<dbReference type="PROSITE" id="PS00466">
    <property type="entry name" value="ZF_TFIIS_1"/>
    <property type="match status" value="1"/>
</dbReference>
<dbReference type="SUPFAM" id="SSF57783">
    <property type="entry name" value="Zinc beta-ribbon"/>
    <property type="match status" value="1"/>
</dbReference>
<dbReference type="PANTHER" id="PTHR11477:SF0">
    <property type="entry name" value="IP08861P-RELATED"/>
    <property type="match status" value="1"/>
</dbReference>
<dbReference type="Pfam" id="PF07500">
    <property type="entry name" value="TFIIS_M"/>
    <property type="match status" value="1"/>
</dbReference>
<dbReference type="HOGENOM" id="CLU_037637_2_0_1"/>
<keyword evidence="6 9" id="KW-0539">Nucleus</keyword>
<evidence type="ECO:0000259" key="12">
    <source>
        <dbReference type="PROSITE" id="PS51133"/>
    </source>
</evidence>
<dbReference type="InterPro" id="IPR003617">
    <property type="entry name" value="TFIIS/CRSP70_N_sub"/>
</dbReference>
<evidence type="ECO:0000313" key="15">
    <source>
        <dbReference type="EnsemblMetazoa" id="CapteP155099"/>
    </source>
</evidence>
<dbReference type="SMART" id="SM00440">
    <property type="entry name" value="ZnF_C2C2"/>
    <property type="match status" value="1"/>
</dbReference>
<dbReference type="Pfam" id="PF08711">
    <property type="entry name" value="Med26"/>
    <property type="match status" value="1"/>
</dbReference>
<evidence type="ECO:0000256" key="5">
    <source>
        <dbReference type="ARBA" id="ARBA00022833"/>
    </source>
</evidence>
<feature type="domain" description="TFIIS-type" evidence="12">
    <location>
        <begin position="267"/>
        <end position="307"/>
    </location>
</feature>
<dbReference type="InterPro" id="IPR035100">
    <property type="entry name" value="TF_IIS-typ"/>
</dbReference>
<feature type="region of interest" description="Disordered" evidence="11">
    <location>
        <begin position="84"/>
        <end position="146"/>
    </location>
</feature>
<proteinExistence type="inferred from homology"/>
<dbReference type="Gene3D" id="1.10.472.30">
    <property type="entry name" value="Transcription elongation factor S-II, central domain"/>
    <property type="match status" value="1"/>
</dbReference>
<reference evidence="15" key="3">
    <citation type="submission" date="2015-06" db="UniProtKB">
        <authorList>
            <consortium name="EnsemblMetazoa"/>
        </authorList>
    </citation>
    <scope>IDENTIFICATION</scope>
</reference>
<dbReference type="PROSITE" id="PS51133">
    <property type="entry name" value="ZF_TFIIS_2"/>
    <property type="match status" value="1"/>
</dbReference>
<dbReference type="Pfam" id="PF01096">
    <property type="entry name" value="Zn_ribbon_TFIIS"/>
    <property type="match status" value="1"/>
</dbReference>
<dbReference type="SUPFAM" id="SSF47676">
    <property type="entry name" value="Conserved domain common to transcription factors TFIIS, elongin A, CRSP70"/>
    <property type="match status" value="1"/>
</dbReference>
<keyword evidence="10" id="KW-0805">Transcription regulation</keyword>
<dbReference type="FunFam" id="2.20.25.10:FF:000001">
    <property type="entry name" value="Probable Transcription elongation factor S-II"/>
    <property type="match status" value="1"/>
</dbReference>
<evidence type="ECO:0000256" key="10">
    <source>
        <dbReference type="RuleBase" id="RU368078"/>
    </source>
</evidence>
<dbReference type="GO" id="GO:0008270">
    <property type="term" value="F:zinc ion binding"/>
    <property type="evidence" value="ECO:0007669"/>
    <property type="project" value="UniProtKB-UniRule"/>
</dbReference>
<keyword evidence="10" id="KW-0238">DNA-binding</keyword>
<dbReference type="PROSITE" id="PS51321">
    <property type="entry name" value="TFIIS_CENTRAL"/>
    <property type="match status" value="1"/>
</dbReference>
<keyword evidence="3 10" id="KW-0479">Metal-binding</keyword>
<keyword evidence="10" id="KW-0804">Transcription</keyword>
<protein>
    <recommendedName>
        <fullName evidence="10">Transcription elongation factor</fullName>
    </recommendedName>
</protein>
<dbReference type="GO" id="GO:0005634">
    <property type="term" value="C:nucleus"/>
    <property type="evidence" value="ECO:0007669"/>
    <property type="project" value="UniProtKB-SubCell"/>
</dbReference>
<dbReference type="PANTHER" id="PTHR11477">
    <property type="entry name" value="TRANSCRIPTION FACTOR S-II ZINC FINGER DOMAIN-CONTAINING PROTEIN"/>
    <property type="match status" value="1"/>
</dbReference>
<dbReference type="InterPro" id="IPR001222">
    <property type="entry name" value="Znf_TFIIS"/>
</dbReference>
<evidence type="ECO:0000259" key="13">
    <source>
        <dbReference type="PROSITE" id="PS51319"/>
    </source>
</evidence>
<dbReference type="Proteomes" id="UP000014760">
    <property type="component" value="Unassembled WGS sequence"/>
</dbReference>
<reference evidence="16" key="2">
    <citation type="journal article" date="2013" name="Nature">
        <title>Insights into bilaterian evolution from three spiralian genomes.</title>
        <authorList>
            <person name="Simakov O."/>
            <person name="Marletaz F."/>
            <person name="Cho S.J."/>
            <person name="Edsinger-Gonzales E."/>
            <person name="Havlak P."/>
            <person name="Hellsten U."/>
            <person name="Kuo D.H."/>
            <person name="Larsson T."/>
            <person name="Lv J."/>
            <person name="Arendt D."/>
            <person name="Savage R."/>
            <person name="Osoegawa K."/>
            <person name="de Jong P."/>
            <person name="Grimwood J."/>
            <person name="Chapman J.A."/>
            <person name="Shapiro H."/>
            <person name="Aerts A."/>
            <person name="Otillar R.P."/>
            <person name="Terry A.Y."/>
            <person name="Boore J.L."/>
            <person name="Grigoriev I.V."/>
            <person name="Lindberg D.R."/>
            <person name="Seaver E.C."/>
            <person name="Weisblat D.A."/>
            <person name="Putnam N.H."/>
            <person name="Rokhsar D.S."/>
        </authorList>
    </citation>
    <scope>NUCLEOTIDE SEQUENCE</scope>
    <source>
        <strain evidence="16">I ESC-2004</strain>
    </source>
</reference>
<evidence type="ECO:0000256" key="3">
    <source>
        <dbReference type="ARBA" id="ARBA00022723"/>
    </source>
</evidence>
<dbReference type="AlphaFoldDB" id="X1Z7A6"/>
<dbReference type="Gene3D" id="1.20.930.10">
    <property type="entry name" value="Conserved domain common to transcription factors TFIIS, elongin A, CRSP70"/>
    <property type="match status" value="1"/>
</dbReference>
<feature type="domain" description="TFIIS central" evidence="14">
    <location>
        <begin position="149"/>
        <end position="264"/>
    </location>
</feature>
<dbReference type="CDD" id="cd00183">
    <property type="entry name" value="TFIIS_I"/>
    <property type="match status" value="1"/>
</dbReference>
<dbReference type="GO" id="GO:0003677">
    <property type="term" value="F:DNA binding"/>
    <property type="evidence" value="ECO:0007669"/>
    <property type="project" value="UniProtKB-KW"/>
</dbReference>
<dbReference type="NCBIfam" id="TIGR01385">
    <property type="entry name" value="TFSII"/>
    <property type="match status" value="1"/>
</dbReference>
<dbReference type="OMA" id="DACDPFR"/>
<evidence type="ECO:0000256" key="1">
    <source>
        <dbReference type="ARBA" id="ARBA00004123"/>
    </source>
</evidence>
<dbReference type="CDD" id="cd13749">
    <property type="entry name" value="Zn-ribbon_TFIIS"/>
    <property type="match status" value="1"/>
</dbReference>
<evidence type="ECO:0000256" key="8">
    <source>
        <dbReference type="PROSITE-ProRule" id="PRU00472"/>
    </source>
</evidence>
<evidence type="ECO:0000256" key="4">
    <source>
        <dbReference type="ARBA" id="ARBA00022771"/>
    </source>
</evidence>
<keyword evidence="4 8" id="KW-0863">Zinc-finger</keyword>
<dbReference type="PIRSF" id="PIRSF006704">
    <property type="entry name" value="TF_IIS"/>
    <property type="match status" value="1"/>
</dbReference>
<evidence type="ECO:0000256" key="11">
    <source>
        <dbReference type="SAM" id="MobiDB-lite"/>
    </source>
</evidence>
<dbReference type="EMBL" id="AMQN01000171">
    <property type="status" value="NOT_ANNOTATED_CDS"/>
    <property type="molecule type" value="Genomic_DNA"/>
</dbReference>
<dbReference type="OrthoDB" id="44867at2759"/>
<evidence type="ECO:0000256" key="2">
    <source>
        <dbReference type="ARBA" id="ARBA00009647"/>
    </source>
</evidence>
<evidence type="ECO:0000256" key="6">
    <source>
        <dbReference type="ARBA" id="ARBA00023242"/>
    </source>
</evidence>
<dbReference type="SUPFAM" id="SSF46942">
    <property type="entry name" value="Elongation factor TFIIS domain 2"/>
    <property type="match status" value="1"/>
</dbReference>
<dbReference type="GO" id="GO:0006368">
    <property type="term" value="P:transcription elongation by RNA polymerase II"/>
    <property type="evidence" value="ECO:0007669"/>
    <property type="project" value="InterPro"/>
</dbReference>
<accession>X1Z7A6</accession>
<keyword evidence="16" id="KW-1185">Reference proteome</keyword>
<evidence type="ECO:0000256" key="9">
    <source>
        <dbReference type="PROSITE-ProRule" id="PRU00649"/>
    </source>
</evidence>
<dbReference type="InterPro" id="IPR036575">
    <property type="entry name" value="TFIIS_cen_dom_sf"/>
</dbReference>
<dbReference type="Gene3D" id="2.20.25.10">
    <property type="match status" value="1"/>
</dbReference>
<dbReference type="SMART" id="SM00510">
    <property type="entry name" value="TFS2M"/>
    <property type="match status" value="1"/>
</dbReference>
<dbReference type="InterPro" id="IPR006289">
    <property type="entry name" value="TFSII"/>
</dbReference>